<dbReference type="Gene3D" id="3.65.10.10">
    <property type="entry name" value="Enolpyruvate transferase domain"/>
    <property type="match status" value="2"/>
</dbReference>
<dbReference type="InterPro" id="IPR006264">
    <property type="entry name" value="EPSP_synthase"/>
</dbReference>
<evidence type="ECO:0000256" key="4">
    <source>
        <dbReference type="ARBA" id="ARBA00022598"/>
    </source>
</evidence>
<feature type="binding site" evidence="9">
    <location>
        <position position="164"/>
    </location>
    <ligand>
        <name>phosphoenolpyruvate</name>
        <dbReference type="ChEBI" id="CHEBI:58702"/>
    </ligand>
</feature>
<dbReference type="InterPro" id="IPR001986">
    <property type="entry name" value="Enolpyruvate_Tfrase_dom"/>
</dbReference>
<evidence type="ECO:0000259" key="11">
    <source>
        <dbReference type="Pfam" id="PF00501"/>
    </source>
</evidence>
<dbReference type="EC" id="2.5.1.19" evidence="9"/>
<dbReference type="Pfam" id="PF00275">
    <property type="entry name" value="EPSP_synthase"/>
    <property type="match status" value="1"/>
</dbReference>
<evidence type="ECO:0000256" key="6">
    <source>
        <dbReference type="ARBA" id="ARBA00022679"/>
    </source>
</evidence>
<dbReference type="EMBL" id="CP101988">
    <property type="protein sequence ID" value="UUI74615.1"/>
    <property type="molecule type" value="Genomic_DNA"/>
</dbReference>
<name>A0ABY5KVX8_9CELL</name>
<feature type="binding site" evidence="9">
    <location>
        <position position="91"/>
    </location>
    <ligand>
        <name>phosphoenolpyruvate</name>
        <dbReference type="ChEBI" id="CHEBI:58702"/>
    </ligand>
</feature>
<evidence type="ECO:0000256" key="1">
    <source>
        <dbReference type="ARBA" id="ARBA00004811"/>
    </source>
</evidence>
<dbReference type="HAMAP" id="MF_00210">
    <property type="entry name" value="EPSP_synth"/>
    <property type="match status" value="1"/>
</dbReference>
<feature type="domain" description="AMP-binding enzyme C-terminal" evidence="12">
    <location>
        <begin position="930"/>
        <end position="1006"/>
    </location>
</feature>
<proteinExistence type="inferred from homology"/>
<feature type="active site" description="Proton acceptor" evidence="9">
    <location>
        <position position="314"/>
    </location>
</feature>
<dbReference type="SUPFAM" id="SSF55205">
    <property type="entry name" value="EPT/RTPC-like"/>
    <property type="match status" value="1"/>
</dbReference>
<sequence length="1032" mass="111694">MYLSVLGTHRPIGGAVQVPNSKYHAHRALILASLAPGISRVTGLTDARHVQYTVAMLRQLGVRIDIHDGTFVVHGGPYQPTRRAITAGSSGTTLYFMVGLAALGDRDVTVTGQKYFQRRPIGPLLAALRQMGLDVSSSDDCPPIEVRAARPRGGEVHIAGTLSQWISGLLLLAPFATSPTTVVVDGPLNERSYLQLTVAMMRQFGLRVDVADDWRRFEVPPGQEAVATDLRMPPDIGSAAFGLAAGALHPSDIVLRGLRSTSSARSDHPEAHLLDIVEAMGVPMAYDPEADAVRVRHDGARLLPADVDCRAVPDMLPILSVMACFAEGESVFRNVEHVRLKESDRVAAMLQLNSMGGDVRIEGTELRVRGVPELSGADLSSFNDHRVLMSLAVAASAAEGRSTLTYPHAYRISYPEYLESMTTFGLDMRVDDGRLRRHATHRPAGRTARAARAHTIDGPTAIDEAAQVTGPQWVRRWAAERPHETAVVDARDDATGHLTWAQLDAEADRAAAMLLGLGVRRGDRVAFQLPNWREFVVLAVAVLRIGAVTAPIMPIFREREVAFALHRSQARVMVLPAEFRGRSPAGELDGILRAGTGTDPGYGLRLEHVVVIGDLPEACQGRGAHDLPADATPRETGRAPRWRRWADALADADAEARGPEIDERAPRPDDAAQLLFTSGTTGEPKGVLHRHQTLSRAAAMEVAHLGLTSDDAIFIPSPLAHQTGFLYGMWLSFVLGAPQILQPVWEPVRALRLLRGWKGTFAQAATPFLTDLVKAVEAGEPAPASLRVFVNTGAAAPRHLAERATRVLGAAVCGAFGTTETCLGSLSAPQDDPALVWGTDGKLLDGVRARIVSDDGHLMPAGAEGNFELRSPTMFDGYLDRPDLTKEALTEDGWYRTGDLATLDDAGFLRITGRVRDVINRGGEKIPVAEIEQLLYRHPGVDDVAIAAMPDPRLGERACAFIVPVDGANLVLADLTAYLDRHQVSKHYWPERLEVLAELPRNAVGKVQKFLLRDLARQLAAEPPAPTMRSIP</sequence>
<dbReference type="InterPro" id="IPR042099">
    <property type="entry name" value="ANL_N_sf"/>
</dbReference>
<feature type="binding site" evidence="9">
    <location>
        <position position="22"/>
    </location>
    <ligand>
        <name>3-phosphoshikimate</name>
        <dbReference type="ChEBI" id="CHEBI:145989"/>
    </ligand>
</feature>
<dbReference type="PANTHER" id="PTHR43201:SF5">
    <property type="entry name" value="MEDIUM-CHAIN ACYL-COA LIGASE ACSF2, MITOCHONDRIAL"/>
    <property type="match status" value="1"/>
</dbReference>
<accession>A0ABY5KVX8</accession>
<keyword evidence="5 9" id="KW-0028">Amino-acid biosynthesis</keyword>
<dbReference type="InterPro" id="IPR000873">
    <property type="entry name" value="AMP-dep_synth/lig_dom"/>
</dbReference>
<feature type="binding site" evidence="9">
    <location>
        <position position="341"/>
    </location>
    <ligand>
        <name>3-phosphoshikimate</name>
        <dbReference type="ChEBI" id="CHEBI:145989"/>
    </ligand>
</feature>
<feature type="domain" description="Enolpyruvate transferase" evidence="10">
    <location>
        <begin position="10"/>
        <end position="421"/>
    </location>
</feature>
<feature type="binding site" evidence="9">
    <location>
        <position position="163"/>
    </location>
    <ligand>
        <name>3-phosphoshikimate</name>
        <dbReference type="ChEBI" id="CHEBI:145989"/>
    </ligand>
</feature>
<comment type="catalytic activity">
    <reaction evidence="8">
        <text>3-phosphoshikimate + phosphoenolpyruvate = 5-O-(1-carboxyvinyl)-3-phosphoshikimate + phosphate</text>
        <dbReference type="Rhea" id="RHEA:21256"/>
        <dbReference type="ChEBI" id="CHEBI:43474"/>
        <dbReference type="ChEBI" id="CHEBI:57701"/>
        <dbReference type="ChEBI" id="CHEBI:58702"/>
        <dbReference type="ChEBI" id="CHEBI:145989"/>
        <dbReference type="EC" id="2.5.1.19"/>
    </reaction>
    <physiologicalReaction direction="left-to-right" evidence="8">
        <dbReference type="Rhea" id="RHEA:21257"/>
    </physiologicalReaction>
</comment>
<dbReference type="Gene3D" id="3.30.300.30">
    <property type="match status" value="1"/>
</dbReference>
<comment type="function">
    <text evidence="9">Catalyzes the transfer of the enolpyruvyl moiety of phosphoenolpyruvate (PEP) to the 5-hydroxyl of shikimate-3-phosphate (S3P) to produce enolpyruvyl shikimate-3-phosphate and inorganic phosphate.</text>
</comment>
<feature type="binding site" evidence="9">
    <location>
        <position position="22"/>
    </location>
    <ligand>
        <name>phosphoenolpyruvate</name>
        <dbReference type="ChEBI" id="CHEBI:58702"/>
    </ligand>
</feature>
<feature type="binding site" evidence="9">
    <location>
        <position position="386"/>
    </location>
    <ligand>
        <name>phosphoenolpyruvate</name>
        <dbReference type="ChEBI" id="CHEBI:58702"/>
    </ligand>
</feature>
<dbReference type="Pfam" id="PF00501">
    <property type="entry name" value="AMP-binding"/>
    <property type="match status" value="1"/>
</dbReference>
<evidence type="ECO:0000313" key="14">
    <source>
        <dbReference type="Proteomes" id="UP001316189"/>
    </source>
</evidence>
<dbReference type="InterPro" id="IPR036968">
    <property type="entry name" value="Enolpyruvate_Tfrase_sf"/>
</dbReference>
<feature type="binding site" evidence="9">
    <location>
        <position position="119"/>
    </location>
    <ligand>
        <name>phosphoenolpyruvate</name>
        <dbReference type="ChEBI" id="CHEBI:58702"/>
    </ligand>
</feature>
<dbReference type="Proteomes" id="UP001316189">
    <property type="component" value="Chromosome"/>
</dbReference>
<keyword evidence="7 9" id="KW-0057">Aromatic amino acid biosynthesis</keyword>
<evidence type="ECO:0000256" key="3">
    <source>
        <dbReference type="ARBA" id="ARBA00009948"/>
    </source>
</evidence>
<dbReference type="PANTHER" id="PTHR43201">
    <property type="entry name" value="ACYL-COA SYNTHETASE"/>
    <property type="match status" value="1"/>
</dbReference>
<comment type="subunit">
    <text evidence="9">Monomer.</text>
</comment>
<dbReference type="InterPro" id="IPR025110">
    <property type="entry name" value="AMP-bd_C"/>
</dbReference>
<dbReference type="NCBIfam" id="TIGR01356">
    <property type="entry name" value="aroA"/>
    <property type="match status" value="1"/>
</dbReference>
<feature type="binding site" evidence="9">
    <location>
        <position position="345"/>
    </location>
    <ligand>
        <name>phosphoenolpyruvate</name>
        <dbReference type="ChEBI" id="CHEBI:58702"/>
    </ligand>
</feature>
<dbReference type="CDD" id="cd01556">
    <property type="entry name" value="EPSP_synthase"/>
    <property type="match status" value="1"/>
</dbReference>
<dbReference type="RefSeq" id="WP_227570670.1">
    <property type="nucleotide sequence ID" value="NZ_CP101988.1"/>
</dbReference>
<evidence type="ECO:0000256" key="2">
    <source>
        <dbReference type="ARBA" id="ARBA00006432"/>
    </source>
</evidence>
<organism evidence="13 14">
    <name type="scientific">Cellulomonas chengniuliangii</name>
    <dbReference type="NCBI Taxonomy" id="2968084"/>
    <lineage>
        <taxon>Bacteria</taxon>
        <taxon>Bacillati</taxon>
        <taxon>Actinomycetota</taxon>
        <taxon>Actinomycetes</taxon>
        <taxon>Micrococcales</taxon>
        <taxon>Cellulomonadaceae</taxon>
        <taxon>Cellulomonas</taxon>
    </lineage>
</organism>
<evidence type="ECO:0000256" key="9">
    <source>
        <dbReference type="HAMAP-Rule" id="MF_00210"/>
    </source>
</evidence>
<reference evidence="13 14" key="1">
    <citation type="submission" date="2022-07" db="EMBL/GenBank/DDBJ databases">
        <title>Novel species in genus cellulomonas.</title>
        <authorList>
            <person name="Ye L."/>
        </authorList>
    </citation>
    <scope>NUCLEOTIDE SEQUENCE [LARGE SCALE GENOMIC DNA]</scope>
    <source>
        <strain evidence="14">zg-Y338</strain>
    </source>
</reference>
<evidence type="ECO:0000256" key="8">
    <source>
        <dbReference type="ARBA" id="ARBA00044633"/>
    </source>
</evidence>
<evidence type="ECO:0000259" key="12">
    <source>
        <dbReference type="Pfam" id="PF13193"/>
    </source>
</evidence>
<keyword evidence="9" id="KW-0963">Cytoplasm</keyword>
<evidence type="ECO:0000313" key="13">
    <source>
        <dbReference type="EMBL" id="UUI74615.1"/>
    </source>
</evidence>
<comment type="pathway">
    <text evidence="1 9">Metabolic intermediate biosynthesis; chorismate biosynthesis; chorismate from D-erythrose 4-phosphate and phosphoenolpyruvate: step 6/7.</text>
</comment>
<keyword evidence="6 9" id="KW-0808">Transferase</keyword>
<dbReference type="Pfam" id="PF13193">
    <property type="entry name" value="AMP-binding_C"/>
    <property type="match status" value="1"/>
</dbReference>
<feature type="binding site" evidence="9">
    <location>
        <position position="164"/>
    </location>
    <ligand>
        <name>3-phosphoshikimate</name>
        <dbReference type="ChEBI" id="CHEBI:145989"/>
    </ligand>
</feature>
<dbReference type="Gene3D" id="3.40.50.12780">
    <property type="entry name" value="N-terminal domain of ligase-like"/>
    <property type="match status" value="1"/>
</dbReference>
<dbReference type="InterPro" id="IPR045851">
    <property type="entry name" value="AMP-bd_C_sf"/>
</dbReference>
<dbReference type="SUPFAM" id="SSF56801">
    <property type="entry name" value="Acetyl-CoA synthetase-like"/>
    <property type="match status" value="1"/>
</dbReference>
<comment type="caution">
    <text evidence="9">Lacks conserved residue(s) required for the propagation of feature annotation.</text>
</comment>
<dbReference type="PROSITE" id="PS00455">
    <property type="entry name" value="AMP_BINDING"/>
    <property type="match status" value="1"/>
</dbReference>
<evidence type="ECO:0000256" key="7">
    <source>
        <dbReference type="ARBA" id="ARBA00023141"/>
    </source>
</evidence>
<protein>
    <recommendedName>
        <fullName evidence="9">3-phosphoshikimate 1-carboxyvinyltransferase</fullName>
        <ecNumber evidence="9">2.5.1.19</ecNumber>
    </recommendedName>
    <alternativeName>
        <fullName evidence="9">5-enolpyruvylshikimate-3-phosphate synthase</fullName>
        <shortName evidence="9">EPSP synthase</shortName>
        <shortName evidence="9">EPSPS</shortName>
    </alternativeName>
</protein>
<dbReference type="GO" id="GO:0003866">
    <property type="term" value="F:3-phosphoshikimate 1-carboxyvinyltransferase activity"/>
    <property type="evidence" value="ECO:0007669"/>
    <property type="project" value="UniProtKB-EC"/>
</dbReference>
<comment type="similarity">
    <text evidence="2">Belongs to the ATP-dependent AMP-binding enzyme family.</text>
</comment>
<comment type="subcellular location">
    <subcellularLocation>
        <location evidence="9">Cytoplasm</location>
    </subcellularLocation>
</comment>
<feature type="domain" description="AMP-dependent synthetase/ligase" evidence="11">
    <location>
        <begin position="475"/>
        <end position="879"/>
    </location>
</feature>
<dbReference type="InterPro" id="IPR013792">
    <property type="entry name" value="RNA3'P_cycl/enolpyr_Trfase_a/b"/>
</dbReference>
<feature type="binding site" evidence="9">
    <location>
        <position position="27"/>
    </location>
    <ligand>
        <name>3-phosphoshikimate</name>
        <dbReference type="ChEBI" id="CHEBI:145989"/>
    </ligand>
</feature>
<feature type="binding site" evidence="9">
    <location>
        <position position="314"/>
    </location>
    <ligand>
        <name>3-phosphoshikimate</name>
        <dbReference type="ChEBI" id="CHEBI:145989"/>
    </ligand>
</feature>
<dbReference type="InterPro" id="IPR020845">
    <property type="entry name" value="AMP-binding_CS"/>
</dbReference>
<gene>
    <name evidence="9 13" type="primary">aroA</name>
    <name evidence="13" type="ORF">NP064_12535</name>
</gene>
<evidence type="ECO:0000259" key="10">
    <source>
        <dbReference type="Pfam" id="PF00275"/>
    </source>
</evidence>
<keyword evidence="4" id="KW-0436">Ligase</keyword>
<comment type="similarity">
    <text evidence="3 9">Belongs to the EPSP synthase family.</text>
</comment>
<keyword evidence="14" id="KW-1185">Reference proteome</keyword>
<evidence type="ECO:0000256" key="5">
    <source>
        <dbReference type="ARBA" id="ARBA00022605"/>
    </source>
</evidence>